<evidence type="ECO:0000259" key="2">
    <source>
        <dbReference type="PROSITE" id="PS50234"/>
    </source>
</evidence>
<dbReference type="PANTHER" id="PTHR34706:SF1">
    <property type="entry name" value="VWFA DOMAIN-CONTAINING PROTEIN"/>
    <property type="match status" value="1"/>
</dbReference>
<evidence type="ECO:0000256" key="1">
    <source>
        <dbReference type="SAM" id="MobiDB-lite"/>
    </source>
</evidence>
<comment type="caution">
    <text evidence="3">The sequence shown here is derived from an EMBL/GenBank/DDBJ whole genome shotgun (WGS) entry which is preliminary data.</text>
</comment>
<dbReference type="EMBL" id="BDGU01000096">
    <property type="protein sequence ID" value="GAW02451.1"/>
    <property type="molecule type" value="Genomic_DNA"/>
</dbReference>
<reference evidence="3 4" key="1">
    <citation type="submission" date="2016-08" db="EMBL/GenBank/DDBJ databases">
        <authorList>
            <consortium name="Lentinula edodes genome sequencing consortium"/>
            <person name="Sakamoto Y."/>
            <person name="Nakade K."/>
            <person name="Sato S."/>
            <person name="Yoshida Y."/>
            <person name="Miyazaki K."/>
            <person name="Natsume S."/>
            <person name="Konno N."/>
        </authorList>
    </citation>
    <scope>NUCLEOTIDE SEQUENCE [LARGE SCALE GENOMIC DNA]</scope>
    <source>
        <strain evidence="3 4">NBRC 111202</strain>
    </source>
</reference>
<proteinExistence type="predicted"/>
<name>A0A1Q3E5L0_LENED</name>
<protein>
    <recommendedName>
        <fullName evidence="2">VWFA domain-containing protein</fullName>
    </recommendedName>
</protein>
<keyword evidence="4" id="KW-1185">Reference proteome</keyword>
<dbReference type="InterPro" id="IPR036465">
    <property type="entry name" value="vWFA_dom_sf"/>
</dbReference>
<dbReference type="Pfam" id="PF00092">
    <property type="entry name" value="VWA"/>
    <property type="match status" value="1"/>
</dbReference>
<gene>
    <name evidence="3" type="ORF">LENED_004109</name>
</gene>
<evidence type="ECO:0000313" key="4">
    <source>
        <dbReference type="Proteomes" id="UP000188533"/>
    </source>
</evidence>
<feature type="region of interest" description="Disordered" evidence="1">
    <location>
        <begin position="136"/>
        <end position="173"/>
    </location>
</feature>
<dbReference type="SUPFAM" id="SSF53300">
    <property type="entry name" value="vWA-like"/>
    <property type="match status" value="1"/>
</dbReference>
<dbReference type="Gene3D" id="3.40.50.410">
    <property type="entry name" value="von Willebrand factor, type A domain"/>
    <property type="match status" value="1"/>
</dbReference>
<accession>A0A1Q3E5L0</accession>
<dbReference type="PROSITE" id="PS50234">
    <property type="entry name" value="VWFA"/>
    <property type="match status" value="1"/>
</dbReference>
<dbReference type="AlphaFoldDB" id="A0A1Q3E5L0"/>
<feature type="region of interest" description="Disordered" evidence="1">
    <location>
        <begin position="82"/>
        <end position="120"/>
    </location>
</feature>
<dbReference type="Proteomes" id="UP000188533">
    <property type="component" value="Unassembled WGS sequence"/>
</dbReference>
<dbReference type="InterPro" id="IPR002035">
    <property type="entry name" value="VWF_A"/>
</dbReference>
<evidence type="ECO:0000313" key="3">
    <source>
        <dbReference type="EMBL" id="GAW02451.1"/>
    </source>
</evidence>
<reference evidence="3 4" key="2">
    <citation type="submission" date="2017-02" db="EMBL/GenBank/DDBJ databases">
        <title>A genome survey and senescence transcriptome analysis in Lentinula edodes.</title>
        <authorList>
            <person name="Sakamoto Y."/>
            <person name="Nakade K."/>
            <person name="Sato S."/>
            <person name="Yoshida Y."/>
            <person name="Miyazaki K."/>
            <person name="Natsume S."/>
            <person name="Konno N."/>
        </authorList>
    </citation>
    <scope>NUCLEOTIDE SEQUENCE [LARGE SCALE GENOMIC DNA]</scope>
    <source>
        <strain evidence="3 4">NBRC 111202</strain>
    </source>
</reference>
<dbReference type="STRING" id="5353.A0A1Q3E5L0"/>
<sequence length="425" mass="47815">MVPSHISNILTYMRSHFNPFIENNSSLNEPNTRMPYFPKGCAHAVTAALFLNVAPTNRTQGGRHTQDQSSTIMPNFFSNIFNKSRTGSRSPSRDSRATPASRFLYDPSADDPSKHCKPKGHHHLIVQSPLHGYYKRTRSISSTSSRRSAIEWDPDVPNAAIPPPPYHSSGDPLNANDAAVTSSCWSSSRKQSNPDYYRTPLRKESMENAYEILRKFNTVILVDDSYSMHGDRWREAGDALCKIADIASEFDDDGIDIYFLNSPEYGCNLKSSEEVLSLFDRVQPSGATWLGQKLDCLLREYLNELNEAKPLKKIKPINYMVITDGRPDDQLDLEKSIVDVARRLDQGNYPLTQVGIQLVQIGRSRKAAEFLRDLDNALENRYHIRDIVDTTPYFGSSLSSDALIKIMLGGISRKIDAIEVFSKTS</sequence>
<feature type="domain" description="VWFA" evidence="2">
    <location>
        <begin position="217"/>
        <end position="407"/>
    </location>
</feature>
<dbReference type="PANTHER" id="PTHR34706">
    <property type="entry name" value="SLR1338 PROTEIN"/>
    <property type="match status" value="1"/>
</dbReference>
<organism evidence="3 4">
    <name type="scientific">Lentinula edodes</name>
    <name type="common">Shiitake mushroom</name>
    <name type="synonym">Lentinus edodes</name>
    <dbReference type="NCBI Taxonomy" id="5353"/>
    <lineage>
        <taxon>Eukaryota</taxon>
        <taxon>Fungi</taxon>
        <taxon>Dikarya</taxon>
        <taxon>Basidiomycota</taxon>
        <taxon>Agaricomycotina</taxon>
        <taxon>Agaricomycetes</taxon>
        <taxon>Agaricomycetidae</taxon>
        <taxon>Agaricales</taxon>
        <taxon>Marasmiineae</taxon>
        <taxon>Omphalotaceae</taxon>
        <taxon>Lentinula</taxon>
    </lineage>
</organism>